<dbReference type="InterPro" id="IPR003615">
    <property type="entry name" value="HNH_nuc"/>
</dbReference>
<dbReference type="RefSeq" id="WP_018022500.1">
    <property type="nucleotide sequence ID" value="NZ_AQUX01000008.1"/>
</dbReference>
<dbReference type="Pfam" id="PF01844">
    <property type="entry name" value="HNH"/>
    <property type="match status" value="1"/>
</dbReference>
<dbReference type="OrthoDB" id="4752861at2"/>
<dbReference type="KEGG" id="cdo:CDOO_06705"/>
<dbReference type="Proteomes" id="UP000029914">
    <property type="component" value="Chromosome"/>
</dbReference>
<evidence type="ECO:0000313" key="2">
    <source>
        <dbReference type="EMBL" id="AIT60977.1"/>
    </source>
</evidence>
<dbReference type="SMART" id="SM00507">
    <property type="entry name" value="HNHc"/>
    <property type="match status" value="1"/>
</dbReference>
<dbReference type="GO" id="GO:0004519">
    <property type="term" value="F:endonuclease activity"/>
    <property type="evidence" value="ECO:0007669"/>
    <property type="project" value="InterPro"/>
</dbReference>
<evidence type="ECO:0000313" key="3">
    <source>
        <dbReference type="Proteomes" id="UP000029914"/>
    </source>
</evidence>
<evidence type="ECO:0000259" key="1">
    <source>
        <dbReference type="SMART" id="SM00507"/>
    </source>
</evidence>
<feature type="domain" description="HNH nuclease" evidence="1">
    <location>
        <begin position="300"/>
        <end position="352"/>
    </location>
</feature>
<protein>
    <recommendedName>
        <fullName evidence="1">HNH nuclease domain-containing protein</fullName>
    </recommendedName>
</protein>
<dbReference type="EMBL" id="CP006764">
    <property type="protein sequence ID" value="AIT60977.1"/>
    <property type="molecule type" value="Genomic_DNA"/>
</dbReference>
<gene>
    <name evidence="2" type="ORF">CDOO_06705</name>
</gene>
<dbReference type="HOGENOM" id="CLU_026086_0_0_11"/>
<accession>A0A097IFR8</accession>
<dbReference type="GO" id="GO:0008270">
    <property type="term" value="F:zinc ion binding"/>
    <property type="evidence" value="ECO:0007669"/>
    <property type="project" value="InterPro"/>
</dbReference>
<dbReference type="CDD" id="cd00085">
    <property type="entry name" value="HNHc"/>
    <property type="match status" value="1"/>
</dbReference>
<dbReference type="GO" id="GO:0003676">
    <property type="term" value="F:nucleic acid binding"/>
    <property type="evidence" value="ECO:0007669"/>
    <property type="project" value="InterPro"/>
</dbReference>
<keyword evidence="3" id="KW-1185">Reference proteome</keyword>
<reference evidence="2 3" key="1">
    <citation type="submission" date="2013-09" db="EMBL/GenBank/DDBJ databases">
        <title>Complete genome sequence of Corynebacterium doosanense CAU 212(T) (=DSM 45436(T)), isolated from activated sludge.</title>
        <authorList>
            <person name="Schaffert L."/>
            <person name="Albersmeier A."/>
            <person name="Kalinowski J."/>
            <person name="Ruckert C."/>
        </authorList>
    </citation>
    <scope>NUCLEOTIDE SEQUENCE [LARGE SCALE GENOMIC DNA]</scope>
    <source>
        <strain evidence="2 3">CAU 212</strain>
    </source>
</reference>
<dbReference type="eggNOG" id="COG1403">
    <property type="taxonomic scope" value="Bacteria"/>
</dbReference>
<dbReference type="AlphaFoldDB" id="A0A097IFR8"/>
<dbReference type="Gene3D" id="1.10.30.50">
    <property type="match status" value="1"/>
</dbReference>
<sequence length="422" mass="46142">MLDVLTDTSRLADTDLITLLQSTHVDSNRHFAAFLVSLAEFDRRGFGLRAGASSTAAWLDRTLGIARSTSYGYLHTSRVLADFPLLTDRFLAGELSYSKVRLLERHLTEDNEADLVALALRLTYHELRLALAGRGSAPEGPAKDRLTIRIDEHGRYLLEANLSPALGAQLAAALKLGELASRRDIAEIDRERLADDEQLSGLLDETPAATRFGQASDALSGFIGMMNLARSSTSSAQRAPGAQVQVVMTEDGHAFLPGNPAAPAAALSGLMGNADFRGHLLDARGVHLKMGRRRRVVNGGQELALLVSWLFQCATPGCSHTRFLQFHHIRDWARGGLTDCENLIPLCSRCHSMFATGELRLAHHPTDAHRLVFGFPDGSTFVSRNRGLPQRDDRAKLPAIEEPEYREWGEGFDESTSVDSPA</sequence>
<proteinExistence type="predicted"/>
<organism evidence="2 3">
    <name type="scientific">Corynebacterium doosanense CAU 212 = DSM 45436</name>
    <dbReference type="NCBI Taxonomy" id="558173"/>
    <lineage>
        <taxon>Bacteria</taxon>
        <taxon>Bacillati</taxon>
        <taxon>Actinomycetota</taxon>
        <taxon>Actinomycetes</taxon>
        <taxon>Mycobacteriales</taxon>
        <taxon>Corynebacteriaceae</taxon>
        <taxon>Corynebacterium</taxon>
    </lineage>
</organism>
<dbReference type="STRING" id="558173.CDOO_06705"/>
<dbReference type="InterPro" id="IPR002711">
    <property type="entry name" value="HNH"/>
</dbReference>
<name>A0A097IFR8_9CORY</name>